<gene>
    <name evidence="1" type="ORF">METZ01_LOCUS96610</name>
</gene>
<dbReference type="EMBL" id="UINC01009774">
    <property type="protein sequence ID" value="SVA43756.1"/>
    <property type="molecule type" value="Genomic_DNA"/>
</dbReference>
<name>A0A381VTX2_9ZZZZ</name>
<dbReference type="AlphaFoldDB" id="A0A381VTX2"/>
<evidence type="ECO:0000313" key="1">
    <source>
        <dbReference type="EMBL" id="SVA43756.1"/>
    </source>
</evidence>
<proteinExistence type="predicted"/>
<sequence>MLAGLAYVYFWPNQKNYQNVLKATYD</sequence>
<protein>
    <submittedName>
        <fullName evidence="1">Uncharacterized protein</fullName>
    </submittedName>
</protein>
<organism evidence="1">
    <name type="scientific">marine metagenome</name>
    <dbReference type="NCBI Taxonomy" id="408172"/>
    <lineage>
        <taxon>unclassified sequences</taxon>
        <taxon>metagenomes</taxon>
        <taxon>ecological metagenomes</taxon>
    </lineage>
</organism>
<accession>A0A381VTX2</accession>
<reference evidence="1" key="1">
    <citation type="submission" date="2018-05" db="EMBL/GenBank/DDBJ databases">
        <authorList>
            <person name="Lanie J.A."/>
            <person name="Ng W.-L."/>
            <person name="Kazmierczak K.M."/>
            <person name="Andrzejewski T.M."/>
            <person name="Davidsen T.M."/>
            <person name="Wayne K.J."/>
            <person name="Tettelin H."/>
            <person name="Glass J.I."/>
            <person name="Rusch D."/>
            <person name="Podicherti R."/>
            <person name="Tsui H.-C.T."/>
            <person name="Winkler M.E."/>
        </authorList>
    </citation>
    <scope>NUCLEOTIDE SEQUENCE</scope>
</reference>